<dbReference type="InterPro" id="IPR046461">
    <property type="entry name" value="TerL_ATPase"/>
</dbReference>
<feature type="domain" description="Terminase large subunit-like ATPase" evidence="2">
    <location>
        <begin position="77"/>
        <end position="250"/>
    </location>
</feature>
<evidence type="ECO:0000259" key="3">
    <source>
        <dbReference type="Pfam" id="PF20441"/>
    </source>
</evidence>
<name>A0ABV7MXI4_9HYPH</name>
<dbReference type="EMBL" id="JBHRVD010000001">
    <property type="protein sequence ID" value="MFC3326218.1"/>
    <property type="molecule type" value="Genomic_DNA"/>
</dbReference>
<dbReference type="InterPro" id="IPR027417">
    <property type="entry name" value="P-loop_NTPase"/>
</dbReference>
<organism evidence="4 5">
    <name type="scientific">Mesorhizobium cantuariense</name>
    <dbReference type="NCBI Taxonomy" id="1300275"/>
    <lineage>
        <taxon>Bacteria</taxon>
        <taxon>Pseudomonadati</taxon>
        <taxon>Pseudomonadota</taxon>
        <taxon>Alphaproteobacteria</taxon>
        <taxon>Hyphomicrobiales</taxon>
        <taxon>Phyllobacteriaceae</taxon>
        <taxon>Mesorhizobium</taxon>
    </lineage>
</organism>
<dbReference type="PANTHER" id="PTHR41287:SF1">
    <property type="entry name" value="PROTEIN YMFN"/>
    <property type="match status" value="1"/>
</dbReference>
<dbReference type="PANTHER" id="PTHR41287">
    <property type="match status" value="1"/>
</dbReference>
<feature type="domain" description="Terminase large subunit-like endonuclease" evidence="3">
    <location>
        <begin position="276"/>
        <end position="490"/>
    </location>
</feature>
<protein>
    <submittedName>
        <fullName evidence="4">Terminase large subunit</fullName>
    </submittedName>
</protein>
<feature type="region of interest" description="Disordered" evidence="1">
    <location>
        <begin position="597"/>
        <end position="617"/>
    </location>
</feature>
<dbReference type="Proteomes" id="UP001595648">
    <property type="component" value="Unassembled WGS sequence"/>
</dbReference>
<dbReference type="RefSeq" id="WP_378984890.1">
    <property type="nucleotide sequence ID" value="NZ_JBHRVD010000001.1"/>
</dbReference>
<keyword evidence="5" id="KW-1185">Reference proteome</keyword>
<dbReference type="Pfam" id="PF03354">
    <property type="entry name" value="TerL_ATPase"/>
    <property type="match status" value="1"/>
</dbReference>
<evidence type="ECO:0000313" key="4">
    <source>
        <dbReference type="EMBL" id="MFC3326218.1"/>
    </source>
</evidence>
<comment type="caution">
    <text evidence="4">The sequence shown here is derived from an EMBL/GenBank/DDBJ whole genome shotgun (WGS) entry which is preliminary data.</text>
</comment>
<dbReference type="Gene3D" id="3.40.50.300">
    <property type="entry name" value="P-loop containing nucleotide triphosphate hydrolases"/>
    <property type="match status" value="1"/>
</dbReference>
<evidence type="ECO:0000256" key="1">
    <source>
        <dbReference type="SAM" id="MobiDB-lite"/>
    </source>
</evidence>
<reference evidence="5" key="1">
    <citation type="journal article" date="2019" name="Int. J. Syst. Evol. Microbiol.">
        <title>The Global Catalogue of Microorganisms (GCM) 10K type strain sequencing project: providing services to taxonomists for standard genome sequencing and annotation.</title>
        <authorList>
            <consortium name="The Broad Institute Genomics Platform"/>
            <consortium name="The Broad Institute Genome Sequencing Center for Infectious Disease"/>
            <person name="Wu L."/>
            <person name="Ma J."/>
        </authorList>
    </citation>
    <scope>NUCLEOTIDE SEQUENCE [LARGE SCALE GENOMIC DNA]</scope>
    <source>
        <strain evidence="5">ICMP 19515</strain>
    </source>
</reference>
<accession>A0ABV7MXI4</accession>
<dbReference type="InterPro" id="IPR005021">
    <property type="entry name" value="Terminase_largesu-like"/>
</dbReference>
<gene>
    <name evidence="4" type="ORF">ACFOJ9_31375</name>
</gene>
<proteinExistence type="predicted"/>
<sequence>MARVSQYAEDVLAGDTIAGPHVRNACKRHFADLARGRERGLSWDDEAANRVFRFFEERLKLSEGQFDGKPFLLHPSQAFKLGSIFGWKKADGTRRFRTVYIEEGKGNGKSPFAGGVGLYGLTADRESGAQIYAAAAKKDQATILFQDACKMVRQAPALRERVKFSGGLGKEFNIAHHKSGSFFRPISKEAGKTGSGPRPHFALCDEVHEHPDRSIMEMLQRGFKFRQNPLLLMITNSGSDRNSVCWEERDRAVKVLAGTQTPDEDFTFVGEVWDGSDSVFAYVCSLDKDDDPMTDPTCWIKANPLLGTILTEEYLAGVVAEARAVPGKLNNVLRLHFCVWTDADKAWMARATVDGVMSDWPLPEGGPLFLGIDLSGTKDMTVVACVQPTGFREVTRDDGVAVSLPTYDAWIEAWTPGDTLAARVMADKQPYDIWVRDGYLNAPEGPRIRFDIVAARVAELDRIYEIQSIAYDNYAYAAFRDELDVFGVDAEQLPHPQGGKVRARPSEAKIKAAKAAGEKPPLGLWMPGSVTEVENLIIDGRIRLRKSPVLMSALMGATFNHPPDPHGNRWFVKTRASVRIDSAVAIAMACGAAADKPAIKPPTSPWDDPDFSLAAAA</sequence>
<dbReference type="InterPro" id="IPR046462">
    <property type="entry name" value="TerL_nuclease"/>
</dbReference>
<evidence type="ECO:0000259" key="2">
    <source>
        <dbReference type="Pfam" id="PF03354"/>
    </source>
</evidence>
<dbReference type="Pfam" id="PF20441">
    <property type="entry name" value="TerL_nuclease"/>
    <property type="match status" value="1"/>
</dbReference>
<evidence type="ECO:0000313" key="5">
    <source>
        <dbReference type="Proteomes" id="UP001595648"/>
    </source>
</evidence>